<keyword evidence="7 9" id="KW-1133">Transmembrane helix</keyword>
<keyword evidence="4 9" id="KW-0812">Transmembrane</keyword>
<dbReference type="Proteomes" id="UP000018141">
    <property type="component" value="Unassembled WGS sequence"/>
</dbReference>
<evidence type="ECO:0000256" key="7">
    <source>
        <dbReference type="ARBA" id="ARBA00022989"/>
    </source>
</evidence>
<dbReference type="SUPFAM" id="SSF90123">
    <property type="entry name" value="ABC transporter transmembrane region"/>
    <property type="match status" value="1"/>
</dbReference>
<protein>
    <recommendedName>
        <fullName evidence="14">ABC transporter ATP-binding protein</fullName>
    </recommendedName>
</protein>
<reference evidence="12" key="1">
    <citation type="submission" date="2012-11" db="EMBL/GenBank/DDBJ databases">
        <title>Dependencies among metagenomic species, viruses, plasmids and units of genetic variation.</title>
        <authorList>
            <person name="Nielsen H.B."/>
            <person name="Almeida M."/>
            <person name="Juncker A.S."/>
            <person name="Rasmussen S."/>
            <person name="Li J."/>
            <person name="Sunagawa S."/>
            <person name="Plichta D."/>
            <person name="Gautier L."/>
            <person name="Le Chatelier E."/>
            <person name="Peletier E."/>
            <person name="Bonde I."/>
            <person name="Nielsen T."/>
            <person name="Manichanh C."/>
            <person name="Arumugam M."/>
            <person name="Batto J."/>
            <person name="Santos M.B.Q.D."/>
            <person name="Blom N."/>
            <person name="Borruel N."/>
            <person name="Burgdorf K.S."/>
            <person name="Boumezbeur F."/>
            <person name="Casellas F."/>
            <person name="Dore J."/>
            <person name="Guarner F."/>
            <person name="Hansen T."/>
            <person name="Hildebrand F."/>
            <person name="Kaas R.S."/>
            <person name="Kennedy S."/>
            <person name="Kristiansen K."/>
            <person name="Kultima J.R."/>
            <person name="Leonard P."/>
            <person name="Levenez F."/>
            <person name="Lund O."/>
            <person name="Moumen B."/>
            <person name="Le Paslier D."/>
            <person name="Pons N."/>
            <person name="Pedersen O."/>
            <person name="Prifti E."/>
            <person name="Qin J."/>
            <person name="Raes J."/>
            <person name="Tap J."/>
            <person name="Tims S."/>
            <person name="Ussery D.W."/>
            <person name="Yamada T."/>
            <person name="MetaHit consortium"/>
            <person name="Renault P."/>
            <person name="Sicheritz-Ponten T."/>
            <person name="Bork P."/>
            <person name="Wang J."/>
            <person name="Brunak S."/>
            <person name="Ehrlich S.D."/>
        </authorList>
    </citation>
    <scope>NUCLEOTIDE SEQUENCE [LARGE SCALE GENOMIC DNA]</scope>
</reference>
<dbReference type="PROSITE" id="PS50929">
    <property type="entry name" value="ABC_TM1F"/>
    <property type="match status" value="1"/>
</dbReference>
<dbReference type="EMBL" id="CBHH010000059">
    <property type="protein sequence ID" value="CDD58640.1"/>
    <property type="molecule type" value="Genomic_DNA"/>
</dbReference>
<dbReference type="InterPro" id="IPR039421">
    <property type="entry name" value="Type_1_exporter"/>
</dbReference>
<dbReference type="InterPro" id="IPR011527">
    <property type="entry name" value="ABC1_TM_dom"/>
</dbReference>
<evidence type="ECO:0008006" key="14">
    <source>
        <dbReference type="Google" id="ProtNLM"/>
    </source>
</evidence>
<keyword evidence="2" id="KW-0813">Transport</keyword>
<name>R7AJU5_9FIRM</name>
<dbReference type="GO" id="GO:0015421">
    <property type="term" value="F:ABC-type oligopeptide transporter activity"/>
    <property type="evidence" value="ECO:0007669"/>
    <property type="project" value="TreeGrafter"/>
</dbReference>
<dbReference type="Gene3D" id="3.40.50.300">
    <property type="entry name" value="P-loop containing nucleotide triphosphate hydrolases"/>
    <property type="match status" value="1"/>
</dbReference>
<comment type="subcellular location">
    <subcellularLocation>
        <location evidence="1">Cell membrane</location>
        <topology evidence="1">Multi-pass membrane protein</topology>
    </subcellularLocation>
</comment>
<evidence type="ECO:0000256" key="1">
    <source>
        <dbReference type="ARBA" id="ARBA00004651"/>
    </source>
</evidence>
<dbReference type="SUPFAM" id="SSF52540">
    <property type="entry name" value="P-loop containing nucleoside triphosphate hydrolases"/>
    <property type="match status" value="1"/>
</dbReference>
<evidence type="ECO:0000256" key="9">
    <source>
        <dbReference type="SAM" id="Phobius"/>
    </source>
</evidence>
<evidence type="ECO:0000256" key="2">
    <source>
        <dbReference type="ARBA" id="ARBA00022448"/>
    </source>
</evidence>
<feature type="domain" description="ABC transmembrane type-1" evidence="11">
    <location>
        <begin position="21"/>
        <end position="299"/>
    </location>
</feature>
<dbReference type="GO" id="GO:0005524">
    <property type="term" value="F:ATP binding"/>
    <property type="evidence" value="ECO:0007669"/>
    <property type="project" value="UniProtKB-KW"/>
</dbReference>
<organism evidence="12 13">
    <name type="scientific">Bacteroides pectinophilus CAG:437</name>
    <dbReference type="NCBI Taxonomy" id="1263051"/>
    <lineage>
        <taxon>Bacteria</taxon>
        <taxon>Bacillati</taxon>
        <taxon>Bacillota</taxon>
        <taxon>Clostridia</taxon>
        <taxon>Eubacteriales</taxon>
    </lineage>
</organism>
<dbReference type="Gene3D" id="1.20.1560.10">
    <property type="entry name" value="ABC transporter type 1, transmembrane domain"/>
    <property type="match status" value="1"/>
</dbReference>
<dbReference type="PROSITE" id="PS50893">
    <property type="entry name" value="ABC_TRANSPORTER_2"/>
    <property type="match status" value="1"/>
</dbReference>
<dbReference type="GO" id="GO:0005886">
    <property type="term" value="C:plasma membrane"/>
    <property type="evidence" value="ECO:0007669"/>
    <property type="project" value="UniProtKB-SubCell"/>
</dbReference>
<evidence type="ECO:0000256" key="5">
    <source>
        <dbReference type="ARBA" id="ARBA00022741"/>
    </source>
</evidence>
<evidence type="ECO:0000259" key="10">
    <source>
        <dbReference type="PROSITE" id="PS50893"/>
    </source>
</evidence>
<dbReference type="FunFam" id="3.40.50.300:FF:000221">
    <property type="entry name" value="Multidrug ABC transporter ATP-binding protein"/>
    <property type="match status" value="1"/>
</dbReference>
<evidence type="ECO:0000256" key="8">
    <source>
        <dbReference type="ARBA" id="ARBA00023136"/>
    </source>
</evidence>
<keyword evidence="3" id="KW-1003">Cell membrane</keyword>
<feature type="transmembrane region" description="Helical" evidence="9">
    <location>
        <begin position="246"/>
        <end position="264"/>
    </location>
</feature>
<feature type="transmembrane region" description="Helical" evidence="9">
    <location>
        <begin position="276"/>
        <end position="297"/>
    </location>
</feature>
<sequence>MIKTLAAHIKEYKAASIATPIFMILEVIMETAIPVLMASIIDKGVEAGNMKHIYTVGAMMVVVAALGLLFGVLGGKYGAKASTGFARNLRKAMYENIQTFAFSNIDKFSTAGLVTRLTTDVTNVQNAYQMILRMCMRAPFSLICAMVMAFIINARLASVYLIAVIVLGCALVLIMSRATKYFGMVFEKYDDLNASVQENISAIRVVKAYVREDYEKDKFKKANGNIYNMFVNAEKIITLNAPLMQTTVYTCILCISWMGAKMIVGGSLTTGELMSLLTYCMNILMSLMMLSMVFVMITMSAASARRIAEVLNEKTDICNPQEPVYEVADGSVRFDHVNFAYGKNAAEPVLKDINISINAGETIGIIGGTGSAKSSLVNLISRLYDVNGGAVYVGGRDVREYDIETLRDEVSVVLQKNVLFSGTILDNLRWGNKNATEEECRRACELACADEFIERFPDGYKTYIEQGGSNVSGGQKQRLCIARALLKKPKILILDDSTSAVDTATDARIRSAFAKEIPDTTKIIIAQRISSVEHCDRIIVLDDGVVSGFGNHDELMKSNEIYRDVYESQTGGGGDFDEPGKV</sequence>
<evidence type="ECO:0000256" key="4">
    <source>
        <dbReference type="ARBA" id="ARBA00022692"/>
    </source>
</evidence>
<proteinExistence type="predicted"/>
<evidence type="ECO:0000313" key="13">
    <source>
        <dbReference type="Proteomes" id="UP000018141"/>
    </source>
</evidence>
<evidence type="ECO:0000313" key="12">
    <source>
        <dbReference type="EMBL" id="CDD58640.1"/>
    </source>
</evidence>
<evidence type="ECO:0000259" key="11">
    <source>
        <dbReference type="PROSITE" id="PS50929"/>
    </source>
</evidence>
<feature type="transmembrane region" description="Helical" evidence="9">
    <location>
        <begin position="158"/>
        <end position="176"/>
    </location>
</feature>
<dbReference type="InterPro" id="IPR003593">
    <property type="entry name" value="AAA+_ATPase"/>
</dbReference>
<dbReference type="Pfam" id="PF00005">
    <property type="entry name" value="ABC_tran"/>
    <property type="match status" value="1"/>
</dbReference>
<dbReference type="InterPro" id="IPR027417">
    <property type="entry name" value="P-loop_NTPase"/>
</dbReference>
<dbReference type="AlphaFoldDB" id="R7AJU5"/>
<gene>
    <name evidence="12" type="ORF">BN656_02158</name>
</gene>
<evidence type="ECO:0000256" key="3">
    <source>
        <dbReference type="ARBA" id="ARBA00022475"/>
    </source>
</evidence>
<evidence type="ECO:0000256" key="6">
    <source>
        <dbReference type="ARBA" id="ARBA00022840"/>
    </source>
</evidence>
<dbReference type="SMART" id="SM00382">
    <property type="entry name" value="AAA"/>
    <property type="match status" value="1"/>
</dbReference>
<keyword evidence="8 9" id="KW-0472">Membrane</keyword>
<keyword evidence="5" id="KW-0547">Nucleotide-binding</keyword>
<keyword evidence="6" id="KW-0067">ATP-binding</keyword>
<dbReference type="PANTHER" id="PTHR43394">
    <property type="entry name" value="ATP-DEPENDENT PERMEASE MDL1, MITOCHONDRIAL"/>
    <property type="match status" value="1"/>
</dbReference>
<dbReference type="InterPro" id="IPR017871">
    <property type="entry name" value="ABC_transporter-like_CS"/>
</dbReference>
<dbReference type="InterPro" id="IPR003439">
    <property type="entry name" value="ABC_transporter-like_ATP-bd"/>
</dbReference>
<feature type="domain" description="ABC transporter" evidence="10">
    <location>
        <begin position="332"/>
        <end position="568"/>
    </location>
</feature>
<dbReference type="PROSITE" id="PS00211">
    <property type="entry name" value="ABC_TRANSPORTER_1"/>
    <property type="match status" value="1"/>
</dbReference>
<dbReference type="PANTHER" id="PTHR43394:SF1">
    <property type="entry name" value="ATP-BINDING CASSETTE SUB-FAMILY B MEMBER 10, MITOCHONDRIAL"/>
    <property type="match status" value="1"/>
</dbReference>
<feature type="transmembrane region" description="Helical" evidence="9">
    <location>
        <begin position="134"/>
        <end position="152"/>
    </location>
</feature>
<comment type="caution">
    <text evidence="12">The sequence shown here is derived from an EMBL/GenBank/DDBJ whole genome shotgun (WGS) entry which is preliminary data.</text>
</comment>
<dbReference type="Pfam" id="PF00664">
    <property type="entry name" value="ABC_membrane"/>
    <property type="match status" value="1"/>
</dbReference>
<dbReference type="GO" id="GO:0016887">
    <property type="term" value="F:ATP hydrolysis activity"/>
    <property type="evidence" value="ECO:0007669"/>
    <property type="project" value="InterPro"/>
</dbReference>
<accession>R7AJU5</accession>
<feature type="transmembrane region" description="Helical" evidence="9">
    <location>
        <begin position="53"/>
        <end position="73"/>
    </location>
</feature>
<feature type="transmembrane region" description="Helical" evidence="9">
    <location>
        <begin position="21"/>
        <end position="41"/>
    </location>
</feature>
<dbReference type="CDD" id="cd18548">
    <property type="entry name" value="ABC_6TM_Tm287_like"/>
    <property type="match status" value="1"/>
</dbReference>
<dbReference type="InterPro" id="IPR036640">
    <property type="entry name" value="ABC1_TM_sf"/>
</dbReference>